<gene>
    <name evidence="3" type="ORF">ALGA_3428</name>
</gene>
<evidence type="ECO:0000256" key="1">
    <source>
        <dbReference type="ARBA" id="ARBA00022849"/>
    </source>
</evidence>
<dbReference type="GO" id="GO:0046685">
    <property type="term" value="P:response to arsenic-containing substance"/>
    <property type="evidence" value="ECO:0007669"/>
    <property type="project" value="UniProtKB-KW"/>
</dbReference>
<keyword evidence="4" id="KW-1185">Reference proteome</keyword>
<dbReference type="AlphaFoldDB" id="A0A1Y1CMT3"/>
<evidence type="ECO:0000313" key="4">
    <source>
        <dbReference type="Proteomes" id="UP000218267"/>
    </source>
</evidence>
<dbReference type="Proteomes" id="UP000218267">
    <property type="component" value="Chromosome"/>
</dbReference>
<evidence type="ECO:0000313" key="3">
    <source>
        <dbReference type="EMBL" id="BAX81726.1"/>
    </source>
</evidence>
<dbReference type="EMBL" id="AP018042">
    <property type="protein sequence ID" value="BAX81726.1"/>
    <property type="molecule type" value="Genomic_DNA"/>
</dbReference>
<evidence type="ECO:0000259" key="2">
    <source>
        <dbReference type="SMART" id="SM00226"/>
    </source>
</evidence>
<proteinExistence type="predicted"/>
<dbReference type="OrthoDB" id="9799096at2"/>
<feature type="domain" description="Phosphotyrosine protein phosphatase I" evidence="2">
    <location>
        <begin position="1"/>
        <end position="135"/>
    </location>
</feature>
<dbReference type="RefSeq" id="WP_096431388.1">
    <property type="nucleotide sequence ID" value="NZ_AP018042.1"/>
</dbReference>
<dbReference type="SUPFAM" id="SSF52788">
    <property type="entry name" value="Phosphotyrosine protein phosphatases I"/>
    <property type="match status" value="1"/>
</dbReference>
<protein>
    <submittedName>
        <fullName evidence="3">Protein-tyrosine-phosphatase</fullName>
    </submittedName>
</protein>
<sequence>MKVLVLCTGNSCRSQMGEAILREINPELEVVSAGTKIADQVHPLAVKAMAEIGIDISSLRPKMVDVFLEEGVDFLISVCGGAKDACPAFFGPVGTRLHIGFDDPAYAEGTEEEIFNVFRRVRDEIRRDFAKFNEDYILNK</sequence>
<dbReference type="Pfam" id="PF01451">
    <property type="entry name" value="LMWPc"/>
    <property type="match status" value="1"/>
</dbReference>
<dbReference type="KEGG" id="mbas:ALGA_3428"/>
<organism evidence="3 4">
    <name type="scientific">Labilibaculum antarcticum</name>
    <dbReference type="NCBI Taxonomy" id="1717717"/>
    <lineage>
        <taxon>Bacteria</taxon>
        <taxon>Pseudomonadati</taxon>
        <taxon>Bacteroidota</taxon>
        <taxon>Bacteroidia</taxon>
        <taxon>Marinilabiliales</taxon>
        <taxon>Marinifilaceae</taxon>
        <taxon>Labilibaculum</taxon>
    </lineage>
</organism>
<dbReference type="PANTHER" id="PTHR43428">
    <property type="entry name" value="ARSENATE REDUCTASE"/>
    <property type="match status" value="1"/>
</dbReference>
<dbReference type="CDD" id="cd16345">
    <property type="entry name" value="LMWP_ArsC"/>
    <property type="match status" value="1"/>
</dbReference>
<dbReference type="InterPro" id="IPR023485">
    <property type="entry name" value="Ptyr_pPase"/>
</dbReference>
<dbReference type="PANTHER" id="PTHR43428:SF1">
    <property type="entry name" value="ARSENATE REDUCTASE"/>
    <property type="match status" value="1"/>
</dbReference>
<reference evidence="3 4" key="1">
    <citation type="journal article" date="2018" name="Mar. Genomics">
        <title>Complete genome sequence of Marinifilaceae bacterium strain SPP2, isolated from the Antarctic marine sediment.</title>
        <authorList>
            <person name="Watanabe M."/>
            <person name="Kojima H."/>
            <person name="Fukui M."/>
        </authorList>
    </citation>
    <scope>NUCLEOTIDE SEQUENCE [LARGE SCALE GENOMIC DNA]</scope>
    <source>
        <strain evidence="3 4">SPP2</strain>
    </source>
</reference>
<keyword evidence="1" id="KW-0059">Arsenical resistance</keyword>
<reference evidence="4" key="2">
    <citation type="journal article" date="2020" name="Antonie Van Leeuwenhoek">
        <title>Labilibaculum antarcticum sp. nov., a novel facultative anaerobic, psychrotorelant bacterium isolated from marine sediment of Antarctica.</title>
        <authorList>
            <person name="Watanabe M."/>
            <person name="Kojima H."/>
            <person name="Fukui M."/>
        </authorList>
    </citation>
    <scope>NUCLEOTIDE SEQUENCE [LARGE SCALE GENOMIC DNA]</scope>
    <source>
        <strain evidence="4">SPP2</strain>
    </source>
</reference>
<dbReference type="InterPro" id="IPR036196">
    <property type="entry name" value="Ptyr_pPase_sf"/>
</dbReference>
<dbReference type="Gene3D" id="3.40.50.2300">
    <property type="match status" value="1"/>
</dbReference>
<name>A0A1Y1CMT3_9BACT</name>
<accession>A0A1Y1CMT3</accession>
<dbReference type="SMART" id="SM00226">
    <property type="entry name" value="LMWPc"/>
    <property type="match status" value="1"/>
</dbReference>